<dbReference type="AlphaFoldDB" id="A0AAD3D8R5"/>
<keyword evidence="2 5" id="KW-0175">Coiled coil</keyword>
<gene>
    <name evidence="6" type="ORF">CTEN210_14570</name>
</gene>
<evidence type="ECO:0000256" key="2">
    <source>
        <dbReference type="ARBA" id="ARBA00023054"/>
    </source>
</evidence>
<accession>A0AAD3D8R5</accession>
<dbReference type="GO" id="GO:0005930">
    <property type="term" value="C:axoneme"/>
    <property type="evidence" value="ECO:0007669"/>
    <property type="project" value="TreeGrafter"/>
</dbReference>
<evidence type="ECO:0000313" key="6">
    <source>
        <dbReference type="EMBL" id="GFH58094.1"/>
    </source>
</evidence>
<keyword evidence="1" id="KW-0243">Dynein</keyword>
<dbReference type="PANTHER" id="PTHR13183:SF0">
    <property type="entry name" value="AXONEMAL DYNEIN LIGHT INTERMEDIATE POLYPEPTIDE 1"/>
    <property type="match status" value="1"/>
</dbReference>
<dbReference type="PANTHER" id="PTHR13183">
    <property type="entry name" value="AXONEMAL INNER ARM DYNEIN LIGHT CHAIN 28"/>
    <property type="match status" value="1"/>
</dbReference>
<evidence type="ECO:0000256" key="4">
    <source>
        <dbReference type="ARBA" id="ARBA00038114"/>
    </source>
</evidence>
<evidence type="ECO:0000256" key="1">
    <source>
        <dbReference type="ARBA" id="ARBA00023017"/>
    </source>
</evidence>
<reference evidence="6 7" key="1">
    <citation type="journal article" date="2021" name="Sci. Rep.">
        <title>The genome of the diatom Chaetoceros tenuissimus carries an ancient integrated fragment of an extant virus.</title>
        <authorList>
            <person name="Hongo Y."/>
            <person name="Kimura K."/>
            <person name="Takaki Y."/>
            <person name="Yoshida Y."/>
            <person name="Baba S."/>
            <person name="Kobayashi G."/>
            <person name="Nagasaki K."/>
            <person name="Hano T."/>
            <person name="Tomaru Y."/>
        </authorList>
    </citation>
    <scope>NUCLEOTIDE SEQUENCE [LARGE SCALE GENOMIC DNA]</scope>
    <source>
        <strain evidence="6 7">NIES-3715</strain>
    </source>
</reference>
<dbReference type="Proteomes" id="UP001054902">
    <property type="component" value="Unassembled WGS sequence"/>
</dbReference>
<name>A0AAD3D8R5_9STRA</name>
<organism evidence="6 7">
    <name type="scientific">Chaetoceros tenuissimus</name>
    <dbReference type="NCBI Taxonomy" id="426638"/>
    <lineage>
        <taxon>Eukaryota</taxon>
        <taxon>Sar</taxon>
        <taxon>Stramenopiles</taxon>
        <taxon>Ochrophyta</taxon>
        <taxon>Bacillariophyta</taxon>
        <taxon>Coscinodiscophyceae</taxon>
        <taxon>Chaetocerotophycidae</taxon>
        <taxon>Chaetocerotales</taxon>
        <taxon>Chaetocerotaceae</taxon>
        <taxon>Chaetoceros</taxon>
    </lineage>
</organism>
<comment type="caution">
    <text evidence="6">The sequence shown here is derived from an EMBL/GenBank/DDBJ whole genome shotgun (WGS) entry which is preliminary data.</text>
</comment>
<evidence type="ECO:0000313" key="7">
    <source>
        <dbReference type="Proteomes" id="UP001054902"/>
    </source>
</evidence>
<evidence type="ECO:0000256" key="3">
    <source>
        <dbReference type="ARBA" id="ARBA00023175"/>
    </source>
</evidence>
<dbReference type="Pfam" id="PF10211">
    <property type="entry name" value="Ax_dynein_light"/>
    <property type="match status" value="1"/>
</dbReference>
<dbReference type="GO" id="GO:0030286">
    <property type="term" value="C:dynein complex"/>
    <property type="evidence" value="ECO:0007669"/>
    <property type="project" value="UniProtKB-KW"/>
</dbReference>
<sequence>MEENNDRSNKIDFAALNDSLDKALDENDVTEEGTMINPPRHNIYKDYFDEVILQLSTVNIDEATLLGRIRDEFSATSDAYKKLYESSVAFGLSKAIAMRKENEKLHSRIDELLNEKIALLDENEFLKRKLNAVAKEEERKRELETRRYKLELRRLKVRNDSIKRGLETCLVDPNTCEEMSLILESNK</sequence>
<dbReference type="InterPro" id="IPR019347">
    <property type="entry name" value="Axonemal_dynein_light_chain"/>
</dbReference>
<keyword evidence="7" id="KW-1185">Reference proteome</keyword>
<dbReference type="EMBL" id="BLLK01000060">
    <property type="protein sequence ID" value="GFH58094.1"/>
    <property type="molecule type" value="Genomic_DNA"/>
</dbReference>
<keyword evidence="3" id="KW-0505">Motor protein</keyword>
<evidence type="ECO:0000256" key="5">
    <source>
        <dbReference type="SAM" id="Coils"/>
    </source>
</evidence>
<dbReference type="GO" id="GO:0045504">
    <property type="term" value="F:dynein heavy chain binding"/>
    <property type="evidence" value="ECO:0007669"/>
    <property type="project" value="TreeGrafter"/>
</dbReference>
<proteinExistence type="inferred from homology"/>
<feature type="coiled-coil region" evidence="5">
    <location>
        <begin position="95"/>
        <end position="153"/>
    </location>
</feature>
<protein>
    <submittedName>
        <fullName evidence="6">Uncharacterized protein</fullName>
    </submittedName>
</protein>
<comment type="similarity">
    <text evidence="4">Belongs to the inner dynein arm light chain family.</text>
</comment>